<dbReference type="InterPro" id="IPR022085">
    <property type="entry name" value="OpdG"/>
</dbReference>
<protein>
    <submittedName>
        <fullName evidence="1">Uncharacterized protein</fullName>
    </submittedName>
</protein>
<evidence type="ECO:0000313" key="2">
    <source>
        <dbReference type="Proteomes" id="UP000696573"/>
    </source>
</evidence>
<reference evidence="1" key="1">
    <citation type="submission" date="2021-10" db="EMBL/GenBank/DDBJ databases">
        <authorList>
            <person name="Piombo E."/>
        </authorList>
    </citation>
    <scope>NUCLEOTIDE SEQUENCE</scope>
</reference>
<dbReference type="InterPro" id="IPR053204">
    <property type="entry name" value="Oxopyrrolidines_Biosynth-assoc"/>
</dbReference>
<name>A0A9N9VPW0_9HYPO</name>
<dbReference type="Proteomes" id="UP000696573">
    <property type="component" value="Unassembled WGS sequence"/>
</dbReference>
<proteinExistence type="predicted"/>
<dbReference type="AlphaFoldDB" id="A0A9N9VPW0"/>
<sequence>MNSPTPYSSHLRSLIDDVVQRDQSNSLSDNVKGHIQVITEQYMRNVVPAEEIASGIRDLWYILVQAAKNITTHIHRQDTIIRYLIAVQALGPLQRPQPVIFSDGHTLWSGLPLLGSTLVNEFTDQYYQRSYAAEQRENMGGFIGRLLSARIYNGPALCALSLFRETFETSRPLIQSTDTEEALEEQLPLEDLTRALTELSQNSEYSLAILSSQQSLAVTATMIDYADHPHLSDLGDLARQAGITTTAPQTAYNPQRWGFWIQRLKTLSKCGIESIEGNARACLGPMMAAGNSTGLLVTEAMEKDDVFHKQCCERRGECTGTPGVVGLQRKLFFGA</sequence>
<comment type="caution">
    <text evidence="1">The sequence shown here is derived from an EMBL/GenBank/DDBJ whole genome shotgun (WGS) entry which is preliminary data.</text>
</comment>
<dbReference type="PANTHER" id="PTHR38797">
    <property type="entry name" value="NUCLEAR PORE COMPLEX PROTEIN NUP85-RELATED"/>
    <property type="match status" value="1"/>
</dbReference>
<gene>
    <name evidence="1" type="ORF">CRHIZ90672A_00003467</name>
</gene>
<keyword evidence="2" id="KW-1185">Reference proteome</keyword>
<evidence type="ECO:0000313" key="1">
    <source>
        <dbReference type="EMBL" id="CAH0026946.1"/>
    </source>
</evidence>
<dbReference type="OrthoDB" id="5403091at2759"/>
<organism evidence="1 2">
    <name type="scientific">Clonostachys rhizophaga</name>
    <dbReference type="NCBI Taxonomy" id="160324"/>
    <lineage>
        <taxon>Eukaryota</taxon>
        <taxon>Fungi</taxon>
        <taxon>Dikarya</taxon>
        <taxon>Ascomycota</taxon>
        <taxon>Pezizomycotina</taxon>
        <taxon>Sordariomycetes</taxon>
        <taxon>Hypocreomycetidae</taxon>
        <taxon>Hypocreales</taxon>
        <taxon>Bionectriaceae</taxon>
        <taxon>Clonostachys</taxon>
    </lineage>
</organism>
<accession>A0A9N9VPW0</accession>
<dbReference type="PANTHER" id="PTHR38797:SF7">
    <property type="entry name" value="TRANSCRIPTION FACTOR DOMAIN-CONTAINING PROTEIN"/>
    <property type="match status" value="1"/>
</dbReference>
<dbReference type="EMBL" id="CABFNQ020000726">
    <property type="protein sequence ID" value="CAH0026946.1"/>
    <property type="molecule type" value="Genomic_DNA"/>
</dbReference>
<dbReference type="Pfam" id="PF12311">
    <property type="entry name" value="DUF3632"/>
    <property type="match status" value="1"/>
</dbReference>